<proteinExistence type="predicted"/>
<sequence>MIKGFRFVTRREDVTAEAFAAEWPGAVAAAMQAPPEVRPTRLAVCTVLPESDPGPRHDGVEIGWFDDGPHLRRFRGWVGTSRGWSVLKGLDRVVDFDASPVVVAKETALRGADWLGHRWRDGGARFKHMAVAVRAEGLTPAEFAERWRAHAGQVRKPGSEAATAIPDTVRGLAYVQNHPVPRSGGEWAYDAVNEVYCDDAESLRARIAWFRDEADGGADGALFGRSWFLAVKEEIVPAP</sequence>
<dbReference type="EMBL" id="BAAAHH010000009">
    <property type="protein sequence ID" value="GAA0949763.1"/>
    <property type="molecule type" value="Genomic_DNA"/>
</dbReference>
<keyword evidence="2" id="KW-1185">Reference proteome</keyword>
<dbReference type="RefSeq" id="WP_344240580.1">
    <property type="nucleotide sequence ID" value="NZ_BAAAHH010000009.1"/>
</dbReference>
<accession>A0ABN1QZN7</accession>
<gene>
    <name evidence="1" type="ORF">GCM10009550_27530</name>
</gene>
<protein>
    <recommendedName>
        <fullName evidence="3">EthD domain-containing protein</fullName>
    </recommendedName>
</protein>
<organism evidence="1 2">
    <name type="scientific">Actinocorallia libanotica</name>
    <dbReference type="NCBI Taxonomy" id="46162"/>
    <lineage>
        <taxon>Bacteria</taxon>
        <taxon>Bacillati</taxon>
        <taxon>Actinomycetota</taxon>
        <taxon>Actinomycetes</taxon>
        <taxon>Streptosporangiales</taxon>
        <taxon>Thermomonosporaceae</taxon>
        <taxon>Actinocorallia</taxon>
    </lineage>
</organism>
<dbReference type="SUPFAM" id="SSF54909">
    <property type="entry name" value="Dimeric alpha+beta barrel"/>
    <property type="match status" value="2"/>
</dbReference>
<dbReference type="InterPro" id="IPR011008">
    <property type="entry name" value="Dimeric_a/b-barrel"/>
</dbReference>
<evidence type="ECO:0000313" key="2">
    <source>
        <dbReference type="Proteomes" id="UP001500665"/>
    </source>
</evidence>
<name>A0ABN1QZN7_9ACTN</name>
<evidence type="ECO:0000313" key="1">
    <source>
        <dbReference type="EMBL" id="GAA0949763.1"/>
    </source>
</evidence>
<evidence type="ECO:0008006" key="3">
    <source>
        <dbReference type="Google" id="ProtNLM"/>
    </source>
</evidence>
<reference evidence="1 2" key="1">
    <citation type="journal article" date="2019" name="Int. J. Syst. Evol. Microbiol.">
        <title>The Global Catalogue of Microorganisms (GCM) 10K type strain sequencing project: providing services to taxonomists for standard genome sequencing and annotation.</title>
        <authorList>
            <consortium name="The Broad Institute Genomics Platform"/>
            <consortium name="The Broad Institute Genome Sequencing Center for Infectious Disease"/>
            <person name="Wu L."/>
            <person name="Ma J."/>
        </authorList>
    </citation>
    <scope>NUCLEOTIDE SEQUENCE [LARGE SCALE GENOMIC DNA]</scope>
    <source>
        <strain evidence="1 2">JCM 10696</strain>
    </source>
</reference>
<comment type="caution">
    <text evidence="1">The sequence shown here is derived from an EMBL/GenBank/DDBJ whole genome shotgun (WGS) entry which is preliminary data.</text>
</comment>
<dbReference type="Proteomes" id="UP001500665">
    <property type="component" value="Unassembled WGS sequence"/>
</dbReference>
<dbReference type="Gene3D" id="3.30.70.100">
    <property type="match status" value="1"/>
</dbReference>